<dbReference type="OrthoDB" id="426293at2759"/>
<evidence type="ECO:0000256" key="1">
    <source>
        <dbReference type="ARBA" id="ARBA00022737"/>
    </source>
</evidence>
<dbReference type="PROSITE" id="PS50297">
    <property type="entry name" value="ANK_REP_REGION"/>
    <property type="match status" value="1"/>
</dbReference>
<accession>A0A8K0T9B1</accession>
<evidence type="ECO:0000256" key="4">
    <source>
        <dbReference type="SAM" id="MobiDB-lite"/>
    </source>
</evidence>
<dbReference type="SUPFAM" id="SSF48403">
    <property type="entry name" value="Ankyrin repeat"/>
    <property type="match status" value="1"/>
</dbReference>
<dbReference type="PANTHER" id="PTHR24161">
    <property type="entry name" value="ANK_REP_REGION DOMAIN-CONTAINING PROTEIN-RELATED"/>
    <property type="match status" value="1"/>
</dbReference>
<keyword evidence="6" id="KW-1185">Reference proteome</keyword>
<keyword evidence="2 3" id="KW-0040">ANK repeat</keyword>
<dbReference type="Pfam" id="PF00023">
    <property type="entry name" value="Ank"/>
    <property type="match status" value="1"/>
</dbReference>
<name>A0A8K0T9B1_9PEZI</name>
<dbReference type="SMART" id="SM00248">
    <property type="entry name" value="ANK"/>
    <property type="match status" value="2"/>
</dbReference>
<evidence type="ECO:0000313" key="6">
    <source>
        <dbReference type="Proteomes" id="UP000813385"/>
    </source>
</evidence>
<dbReference type="Gene3D" id="1.25.40.20">
    <property type="entry name" value="Ankyrin repeat-containing domain"/>
    <property type="match status" value="3"/>
</dbReference>
<evidence type="ECO:0000256" key="2">
    <source>
        <dbReference type="ARBA" id="ARBA00023043"/>
    </source>
</evidence>
<protein>
    <submittedName>
        <fullName evidence="5">Ankyrin repeat-containing domain protein</fullName>
    </submittedName>
</protein>
<sequence>MVRALIDAGSRPDAVNSSGQLPLHSAVSTPRLYLGNPGLNPEFVDLLVNATRTDAHIGNHPGLVDSKATSRSLVNFRDNDGFTALHYAADVVCELWFEALLGRGADVDVLDISGRTPLLVLLDKRHGKPLQPTERGFYGWDILNYIVYKIVPCTRILRKAGADGNKQDSRGRSPFHCLAEMMASLPRSPQIHLSFGGGFQLRDSLLEFDIDLDLRDKQGRVARDIYPVEWFWA</sequence>
<evidence type="ECO:0000313" key="5">
    <source>
        <dbReference type="EMBL" id="KAH7353695.1"/>
    </source>
</evidence>
<dbReference type="InterPro" id="IPR036770">
    <property type="entry name" value="Ankyrin_rpt-contain_sf"/>
</dbReference>
<organism evidence="5 6">
    <name type="scientific">Plectosphaerella cucumerina</name>
    <dbReference type="NCBI Taxonomy" id="40658"/>
    <lineage>
        <taxon>Eukaryota</taxon>
        <taxon>Fungi</taxon>
        <taxon>Dikarya</taxon>
        <taxon>Ascomycota</taxon>
        <taxon>Pezizomycotina</taxon>
        <taxon>Sordariomycetes</taxon>
        <taxon>Hypocreomycetidae</taxon>
        <taxon>Glomerellales</taxon>
        <taxon>Plectosphaerellaceae</taxon>
        <taxon>Plectosphaerella</taxon>
    </lineage>
</organism>
<comment type="caution">
    <text evidence="5">The sequence shown here is derived from an EMBL/GenBank/DDBJ whole genome shotgun (WGS) entry which is preliminary data.</text>
</comment>
<dbReference type="PROSITE" id="PS50088">
    <property type="entry name" value="ANK_REPEAT"/>
    <property type="match status" value="1"/>
</dbReference>
<feature type="region of interest" description="Disordered" evidence="4">
    <location>
        <begin position="1"/>
        <end position="21"/>
    </location>
</feature>
<evidence type="ECO:0000256" key="3">
    <source>
        <dbReference type="PROSITE-ProRule" id="PRU00023"/>
    </source>
</evidence>
<reference evidence="5" key="1">
    <citation type="journal article" date="2021" name="Nat. Commun.">
        <title>Genetic determinants of endophytism in the Arabidopsis root mycobiome.</title>
        <authorList>
            <person name="Mesny F."/>
            <person name="Miyauchi S."/>
            <person name="Thiergart T."/>
            <person name="Pickel B."/>
            <person name="Atanasova L."/>
            <person name="Karlsson M."/>
            <person name="Huettel B."/>
            <person name="Barry K.W."/>
            <person name="Haridas S."/>
            <person name="Chen C."/>
            <person name="Bauer D."/>
            <person name="Andreopoulos W."/>
            <person name="Pangilinan J."/>
            <person name="LaButti K."/>
            <person name="Riley R."/>
            <person name="Lipzen A."/>
            <person name="Clum A."/>
            <person name="Drula E."/>
            <person name="Henrissat B."/>
            <person name="Kohler A."/>
            <person name="Grigoriev I.V."/>
            <person name="Martin F.M."/>
            <person name="Hacquard S."/>
        </authorList>
    </citation>
    <scope>NUCLEOTIDE SEQUENCE</scope>
    <source>
        <strain evidence="5">MPI-CAGE-AT-0016</strain>
    </source>
</reference>
<gene>
    <name evidence="5" type="ORF">B0T11DRAFT_119962</name>
</gene>
<dbReference type="PANTHER" id="PTHR24161:SF119">
    <property type="entry name" value="ANKYRIN REPEAT DOMAIN 44"/>
    <property type="match status" value="1"/>
</dbReference>
<proteinExistence type="predicted"/>
<dbReference type="Proteomes" id="UP000813385">
    <property type="component" value="Unassembled WGS sequence"/>
</dbReference>
<keyword evidence="1" id="KW-0677">Repeat</keyword>
<dbReference type="AlphaFoldDB" id="A0A8K0T9B1"/>
<dbReference type="EMBL" id="JAGPXD010000005">
    <property type="protein sequence ID" value="KAH7353695.1"/>
    <property type="molecule type" value="Genomic_DNA"/>
</dbReference>
<feature type="repeat" description="ANK" evidence="3">
    <location>
        <begin position="80"/>
        <end position="112"/>
    </location>
</feature>
<dbReference type="InterPro" id="IPR002110">
    <property type="entry name" value="Ankyrin_rpt"/>
</dbReference>